<gene>
    <name evidence="4" type="ORF">PTSG_09064</name>
</gene>
<proteinExistence type="predicted"/>
<dbReference type="Proteomes" id="UP000007799">
    <property type="component" value="Unassembled WGS sequence"/>
</dbReference>
<dbReference type="KEGG" id="sre:PTSG_09064"/>
<feature type="domain" description="MIR" evidence="3">
    <location>
        <begin position="7"/>
        <end position="64"/>
    </location>
</feature>
<evidence type="ECO:0000259" key="3">
    <source>
        <dbReference type="PROSITE" id="PS50919"/>
    </source>
</evidence>
<dbReference type="AlphaFoldDB" id="F2UM38"/>
<keyword evidence="2" id="KW-0677">Repeat</keyword>
<evidence type="ECO:0000313" key="5">
    <source>
        <dbReference type="Proteomes" id="UP000007799"/>
    </source>
</evidence>
<dbReference type="Gene3D" id="2.80.10.50">
    <property type="match status" value="1"/>
</dbReference>
<accession>F2UM38</accession>
<dbReference type="EMBL" id="GL832981">
    <property type="protein sequence ID" value="EGD78187.1"/>
    <property type="molecule type" value="Genomic_DNA"/>
</dbReference>
<dbReference type="InParanoid" id="F2UM38"/>
<organism evidence="5">
    <name type="scientific">Salpingoeca rosetta (strain ATCC 50818 / BSB-021)</name>
    <dbReference type="NCBI Taxonomy" id="946362"/>
    <lineage>
        <taxon>Eukaryota</taxon>
        <taxon>Choanoflagellata</taxon>
        <taxon>Craspedida</taxon>
        <taxon>Salpingoecidae</taxon>
        <taxon>Salpingoeca</taxon>
    </lineage>
</organism>
<dbReference type="eggNOG" id="KOG3358">
    <property type="taxonomic scope" value="Eukaryota"/>
</dbReference>
<dbReference type="InterPro" id="IPR016093">
    <property type="entry name" value="MIR_motif"/>
</dbReference>
<dbReference type="PANTHER" id="PTHR46809">
    <property type="entry name" value="STROMAL CELL-DERIVED FACTOR 2-LIKE PROTEIN"/>
    <property type="match status" value="1"/>
</dbReference>
<dbReference type="SMART" id="SM00472">
    <property type="entry name" value="MIR"/>
    <property type="match status" value="3"/>
</dbReference>
<evidence type="ECO:0000313" key="4">
    <source>
        <dbReference type="EMBL" id="EGD78187.1"/>
    </source>
</evidence>
<dbReference type="SUPFAM" id="SSF82109">
    <property type="entry name" value="MIR domain"/>
    <property type="match status" value="1"/>
</dbReference>
<sequence>MREREGFDAVVCGSALKLQHVHSKYRLHSHGIAYGTRGGGSGQQSVTAVKDETDSNSFWQVTGPVGQDCTVGEPIKCGSSIRLLHVNTNKYLHSHAGFVSPLSHNQEVSALGPKENDDEGDNWSVECSRGDVWLRDAAVKFKHDVTGYYLHHTNKHTFGRPIAGQKEVCAFPYPTDFGSWRAAEGYYFKESQHKEDEEEDEEDEE</sequence>
<dbReference type="RefSeq" id="XP_004989863.1">
    <property type="nucleotide sequence ID" value="XM_004989806.1"/>
</dbReference>
<reference evidence="4" key="1">
    <citation type="submission" date="2009-08" db="EMBL/GenBank/DDBJ databases">
        <title>Annotation of Salpingoeca rosetta.</title>
        <authorList>
            <consortium name="The Broad Institute Genome Sequencing Platform"/>
            <person name="Russ C."/>
            <person name="Cuomo C."/>
            <person name="Burger G."/>
            <person name="Gray M.W."/>
            <person name="Holland P.W.H."/>
            <person name="King N."/>
            <person name="Lang F.B.F."/>
            <person name="Roger A.J."/>
            <person name="Ruiz-Trillo I."/>
            <person name="Young S.K."/>
            <person name="Zeng Q."/>
            <person name="Gargeya S."/>
            <person name="Alvarado L."/>
            <person name="Berlin A."/>
            <person name="Chapman S.B."/>
            <person name="Chen Z."/>
            <person name="Freedman E."/>
            <person name="Gellesch M."/>
            <person name="Goldberg J."/>
            <person name="Griggs A."/>
            <person name="Gujja S."/>
            <person name="Heilman E."/>
            <person name="Heiman D."/>
            <person name="Howarth C."/>
            <person name="Mehta T."/>
            <person name="Neiman D."/>
            <person name="Pearson M."/>
            <person name="Roberts A."/>
            <person name="Saif S."/>
            <person name="Shea T."/>
            <person name="Shenoy N."/>
            <person name="Sisk P."/>
            <person name="Stolte C."/>
            <person name="Sykes S."/>
            <person name="White J."/>
            <person name="Yandava C."/>
            <person name="Haas B."/>
            <person name="Nusbaum C."/>
            <person name="Birren B."/>
        </authorList>
    </citation>
    <scope>NUCLEOTIDE SEQUENCE [LARGE SCALE GENOMIC DNA]</scope>
    <source>
        <strain evidence="4">ATCC 50818</strain>
    </source>
</reference>
<feature type="domain" description="MIR" evidence="3">
    <location>
        <begin position="72"/>
        <end position="128"/>
    </location>
</feature>
<evidence type="ECO:0000256" key="1">
    <source>
        <dbReference type="ARBA" id="ARBA00022729"/>
    </source>
</evidence>
<name>F2UM38_SALR5</name>
<keyword evidence="5" id="KW-1185">Reference proteome</keyword>
<dbReference type="OrthoDB" id="5588846at2759"/>
<evidence type="ECO:0000256" key="2">
    <source>
        <dbReference type="ARBA" id="ARBA00022737"/>
    </source>
</evidence>
<dbReference type="GeneID" id="16070418"/>
<dbReference type="PANTHER" id="PTHR46809:SF2">
    <property type="entry name" value="GH21273P"/>
    <property type="match status" value="1"/>
</dbReference>
<dbReference type="FunCoup" id="F2UM38">
    <property type="interactions" value="1191"/>
</dbReference>
<dbReference type="PROSITE" id="PS50919">
    <property type="entry name" value="MIR"/>
    <property type="match status" value="2"/>
</dbReference>
<protein>
    <recommendedName>
        <fullName evidence="3">MIR domain-containing protein</fullName>
    </recommendedName>
</protein>
<dbReference type="InterPro" id="IPR036300">
    <property type="entry name" value="MIR_dom_sf"/>
</dbReference>
<dbReference type="OMA" id="NYWRAME"/>
<dbReference type="STRING" id="946362.F2UM38"/>
<dbReference type="Pfam" id="PF02815">
    <property type="entry name" value="MIR"/>
    <property type="match status" value="1"/>
</dbReference>
<keyword evidence="1" id="KW-0732">Signal</keyword>